<evidence type="ECO:0000313" key="2">
    <source>
        <dbReference type="EMBL" id="CAH8384466.1"/>
    </source>
</evidence>
<dbReference type="PANTHER" id="PTHR10378">
    <property type="entry name" value="LIM DOMAIN-BINDING PROTEIN"/>
    <property type="match status" value="1"/>
</dbReference>
<feature type="compositionally biased region" description="Polar residues" evidence="1">
    <location>
        <begin position="417"/>
        <end position="429"/>
    </location>
</feature>
<dbReference type="AlphaFoldDB" id="A0ABC8LL97"/>
<name>A0ABC8LL97_ERUVS</name>
<dbReference type="InterPro" id="IPR029005">
    <property type="entry name" value="LIM-bd/SEUSS"/>
</dbReference>
<gene>
    <name evidence="2" type="ORF">ERUC_LOCUS36949</name>
</gene>
<sequence length="528" mass="59555">MASSGRLSREEKGKGIACATDQVNDVTANGSPIEDFSLIHRDALHRERLELRRDSATDLASQVLPSTSPSQRPPLQQQQHQQLRQQQLQVAQLQQRPFEAGVCVRRFMMVLHRIKQRPADNCITFWRKFVAEYFSPRAKQRLCFSQYKGAGDMLNLGVLPTDMWECDLCRIKSGKGVEASFDVLARLFETKYANGGIIDELLSLDRPREYRALSGVMILDYRRVVQETLHEQFRVVRQGHLRITFSPNFKILVWEFCARSHQVFLFRIHIAPQVNQSNSNMVLRAGRQLAKSTGGKSLNHLGYPKKYVRALQIHEVVKSMKDLMDFTYDHRIGPIEAWKRLSEQTSQAQMALNPGNNKNNHYQLVGRGAVNGSAEAAAAQSIFMILNAMKKPYSSQSQSPYLSQQRQNLATCGFPQMQQQHRPNTLQQTHSHHFLQPPHSNGNNQELQKPYENPSVQQQQAFSGQNGDNSNAEGNPTSSTSNISGGVQVPSRNNSSKADSNINPHLSEDATEAPDDFSADNFSKDSDV</sequence>
<feature type="compositionally biased region" description="Low complexity" evidence="1">
    <location>
        <begin position="64"/>
        <end position="79"/>
    </location>
</feature>
<feature type="region of interest" description="Disordered" evidence="1">
    <location>
        <begin position="417"/>
        <end position="528"/>
    </location>
</feature>
<proteinExistence type="predicted"/>
<feature type="compositionally biased region" description="Polar residues" evidence="1">
    <location>
        <begin position="438"/>
        <end position="447"/>
    </location>
</feature>
<evidence type="ECO:0000313" key="3">
    <source>
        <dbReference type="Proteomes" id="UP001642260"/>
    </source>
</evidence>
<reference evidence="2 3" key="1">
    <citation type="submission" date="2022-03" db="EMBL/GenBank/DDBJ databases">
        <authorList>
            <person name="Macdonald S."/>
            <person name="Ahmed S."/>
            <person name="Newling K."/>
        </authorList>
    </citation>
    <scope>NUCLEOTIDE SEQUENCE [LARGE SCALE GENOMIC DNA]</scope>
</reference>
<dbReference type="EMBL" id="CAKOAT010622932">
    <property type="protein sequence ID" value="CAH8384466.1"/>
    <property type="molecule type" value="Genomic_DNA"/>
</dbReference>
<feature type="region of interest" description="Disordered" evidence="1">
    <location>
        <begin position="59"/>
        <end position="79"/>
    </location>
</feature>
<keyword evidence="3" id="KW-1185">Reference proteome</keyword>
<accession>A0ABC8LL97</accession>
<feature type="compositionally biased region" description="Acidic residues" evidence="1">
    <location>
        <begin position="509"/>
        <end position="518"/>
    </location>
</feature>
<protein>
    <submittedName>
        <fullName evidence="2">Uncharacterized protein</fullName>
    </submittedName>
</protein>
<evidence type="ECO:0000256" key="1">
    <source>
        <dbReference type="SAM" id="MobiDB-lite"/>
    </source>
</evidence>
<organism evidence="2 3">
    <name type="scientific">Eruca vesicaria subsp. sativa</name>
    <name type="common">Garden rocket</name>
    <name type="synonym">Eruca sativa</name>
    <dbReference type="NCBI Taxonomy" id="29727"/>
    <lineage>
        <taxon>Eukaryota</taxon>
        <taxon>Viridiplantae</taxon>
        <taxon>Streptophyta</taxon>
        <taxon>Embryophyta</taxon>
        <taxon>Tracheophyta</taxon>
        <taxon>Spermatophyta</taxon>
        <taxon>Magnoliopsida</taxon>
        <taxon>eudicotyledons</taxon>
        <taxon>Gunneridae</taxon>
        <taxon>Pentapetalae</taxon>
        <taxon>rosids</taxon>
        <taxon>malvids</taxon>
        <taxon>Brassicales</taxon>
        <taxon>Brassicaceae</taxon>
        <taxon>Brassiceae</taxon>
        <taxon>Eruca</taxon>
    </lineage>
</organism>
<comment type="caution">
    <text evidence="2">The sequence shown here is derived from an EMBL/GenBank/DDBJ whole genome shotgun (WGS) entry which is preliminary data.</text>
</comment>
<feature type="compositionally biased region" description="Polar residues" evidence="1">
    <location>
        <begin position="454"/>
        <end position="504"/>
    </location>
</feature>
<dbReference type="Pfam" id="PF01803">
    <property type="entry name" value="LIM_bind"/>
    <property type="match status" value="1"/>
</dbReference>
<dbReference type="Proteomes" id="UP001642260">
    <property type="component" value="Unassembled WGS sequence"/>
</dbReference>